<dbReference type="PANTHER" id="PTHR34220">
    <property type="entry name" value="SENSOR HISTIDINE KINASE YPDA"/>
    <property type="match status" value="1"/>
</dbReference>
<dbReference type="PANTHER" id="PTHR34220:SF7">
    <property type="entry name" value="SENSOR HISTIDINE KINASE YPDA"/>
    <property type="match status" value="1"/>
</dbReference>
<dbReference type="EMBL" id="SRLC01000001">
    <property type="protein sequence ID" value="TGE24596.1"/>
    <property type="molecule type" value="Genomic_DNA"/>
</dbReference>
<dbReference type="AlphaFoldDB" id="A0A4Z0Q544"/>
<feature type="transmembrane region" description="Helical" evidence="1">
    <location>
        <begin position="84"/>
        <end position="103"/>
    </location>
</feature>
<dbReference type="GO" id="GO:0016020">
    <property type="term" value="C:membrane"/>
    <property type="evidence" value="ECO:0007669"/>
    <property type="project" value="InterPro"/>
</dbReference>
<keyword evidence="3" id="KW-0808">Transferase</keyword>
<dbReference type="RefSeq" id="WP_135462177.1">
    <property type="nucleotide sequence ID" value="NZ_SRLC01000001.1"/>
</dbReference>
<sequence>MPETLAGPGFRWQRLSARTTAILLQVLLWSLLWGFYVLWNSRPNYHFAGPIWPLVLMQLGFAVVLFNGLVYLIIPRWLLRGRGWLALAGALVLIYGYRIWMYLGARLTEAYVPIDPVLRRTLHGFYVAGFPADLVRFTPMLASFVGMLAPMLFPLVVSFLAYALVVDRRRLALERDFLHLERSYLKAQINPQFLFNTLGTLNTMTHARDPRAGDVVLHLADLMRYTLYETDAERVPLSRELEFLDDYLALEHLRRPATATITHEVSGEAAGQQIAPLLLHPFLERLFAGQEAALAGPVTFRSRVLVRPEAVELHLERASAAPWPQPYATDAAIGAARRRLQLQYPGQHTVELTEDAGRVRLHLTLMLTPHVR</sequence>
<keyword evidence="1" id="KW-0812">Transmembrane</keyword>
<evidence type="ECO:0000313" key="3">
    <source>
        <dbReference type="EMBL" id="TGE24596.1"/>
    </source>
</evidence>
<keyword evidence="4" id="KW-1185">Reference proteome</keyword>
<dbReference type="Pfam" id="PF06580">
    <property type="entry name" value="His_kinase"/>
    <property type="match status" value="1"/>
</dbReference>
<accession>A0A4Z0Q544</accession>
<dbReference type="InterPro" id="IPR010559">
    <property type="entry name" value="Sig_transdc_His_kin_internal"/>
</dbReference>
<organism evidence="3 4">
    <name type="scientific">Hymenobacter aquaticus</name>
    <dbReference type="NCBI Taxonomy" id="1867101"/>
    <lineage>
        <taxon>Bacteria</taxon>
        <taxon>Pseudomonadati</taxon>
        <taxon>Bacteroidota</taxon>
        <taxon>Cytophagia</taxon>
        <taxon>Cytophagales</taxon>
        <taxon>Hymenobacteraceae</taxon>
        <taxon>Hymenobacter</taxon>
    </lineage>
</organism>
<feature type="transmembrane region" description="Helical" evidence="1">
    <location>
        <begin position="21"/>
        <end position="39"/>
    </location>
</feature>
<comment type="caution">
    <text evidence="3">The sequence shown here is derived from an EMBL/GenBank/DDBJ whole genome shotgun (WGS) entry which is preliminary data.</text>
</comment>
<keyword evidence="1" id="KW-1133">Transmembrane helix</keyword>
<feature type="transmembrane region" description="Helical" evidence="1">
    <location>
        <begin position="140"/>
        <end position="165"/>
    </location>
</feature>
<protein>
    <submittedName>
        <fullName evidence="3">Histidine kinase</fullName>
    </submittedName>
</protein>
<evidence type="ECO:0000259" key="2">
    <source>
        <dbReference type="Pfam" id="PF06580"/>
    </source>
</evidence>
<evidence type="ECO:0000313" key="4">
    <source>
        <dbReference type="Proteomes" id="UP000297549"/>
    </source>
</evidence>
<evidence type="ECO:0000256" key="1">
    <source>
        <dbReference type="SAM" id="Phobius"/>
    </source>
</evidence>
<dbReference type="InterPro" id="IPR050640">
    <property type="entry name" value="Bact_2-comp_sensor_kinase"/>
</dbReference>
<feature type="domain" description="Signal transduction histidine kinase internal region" evidence="2">
    <location>
        <begin position="182"/>
        <end position="255"/>
    </location>
</feature>
<keyword evidence="1" id="KW-0472">Membrane</keyword>
<dbReference type="GO" id="GO:0000155">
    <property type="term" value="F:phosphorelay sensor kinase activity"/>
    <property type="evidence" value="ECO:0007669"/>
    <property type="project" value="InterPro"/>
</dbReference>
<feature type="transmembrane region" description="Helical" evidence="1">
    <location>
        <begin position="51"/>
        <end position="72"/>
    </location>
</feature>
<dbReference type="Proteomes" id="UP000297549">
    <property type="component" value="Unassembled WGS sequence"/>
</dbReference>
<gene>
    <name evidence="3" type="ORF">E5K00_05115</name>
</gene>
<reference evidence="3 4" key="1">
    <citation type="submission" date="2019-04" db="EMBL/GenBank/DDBJ databases">
        <authorList>
            <person name="Feng G."/>
            <person name="Zhang J."/>
            <person name="Zhu H."/>
        </authorList>
    </citation>
    <scope>NUCLEOTIDE SEQUENCE [LARGE SCALE GENOMIC DNA]</scope>
    <source>
        <strain evidence="3 4">JCM 31653</strain>
    </source>
</reference>
<proteinExistence type="predicted"/>
<dbReference type="OrthoDB" id="9792992at2"/>
<keyword evidence="3" id="KW-0418">Kinase</keyword>
<name>A0A4Z0Q544_9BACT</name>